<accession>A0A811Q9B6</accession>
<evidence type="ECO:0000256" key="1">
    <source>
        <dbReference type="ARBA" id="ARBA00023015"/>
    </source>
</evidence>
<evidence type="ECO:0000313" key="4">
    <source>
        <dbReference type="EMBL" id="CAD6252576.1"/>
    </source>
</evidence>
<comment type="similarity">
    <text evidence="3">Belongs to the GRAS family.</text>
</comment>
<dbReference type="Proteomes" id="UP000604825">
    <property type="component" value="Unassembled WGS sequence"/>
</dbReference>
<evidence type="ECO:0000256" key="2">
    <source>
        <dbReference type="ARBA" id="ARBA00023163"/>
    </source>
</evidence>
<dbReference type="Pfam" id="PF03514">
    <property type="entry name" value="GRAS"/>
    <property type="match status" value="1"/>
</dbReference>
<keyword evidence="1" id="KW-0805">Transcription regulation</keyword>
<evidence type="ECO:0000313" key="5">
    <source>
        <dbReference type="Proteomes" id="UP000604825"/>
    </source>
</evidence>
<dbReference type="InterPro" id="IPR005202">
    <property type="entry name" value="TF_GRAS"/>
</dbReference>
<feature type="region of interest" description="Leucine repeat I (LRI)" evidence="3">
    <location>
        <begin position="39"/>
        <end position="99"/>
    </location>
</feature>
<comment type="caution">
    <text evidence="3">Lacks conserved residue(s) required for the propagation of feature annotation.</text>
</comment>
<dbReference type="AlphaFoldDB" id="A0A811Q9B6"/>
<dbReference type="EMBL" id="CAJGYO010000009">
    <property type="protein sequence ID" value="CAD6252576.1"/>
    <property type="molecule type" value="Genomic_DNA"/>
</dbReference>
<feature type="region of interest" description="SAW" evidence="3">
    <location>
        <begin position="187"/>
        <end position="262"/>
    </location>
</feature>
<keyword evidence="2" id="KW-0804">Transcription</keyword>
<keyword evidence="5" id="KW-1185">Reference proteome</keyword>
<sequence>MAFFQGMEEATKLLPSKNDIETLDRDWGRKKRLQDKDDVDVCIGRSSKQKAVQSQPDSEEEAAACEMLDRFMLNDETSHASMQQELLSSMELEKPGARGRRGTGVSHTVDLHALLIRGWDAAASSLLRPGAGGAVGGHGEPDVSRFLEALNNFAAVFDAMDTIMLQENQNRLLAEQWLATCAMNIVACEGMDRVSRPHNYKQWQVRSERAGLRQLPLDPDMVQMCKDNVRKEYRKYIVINEDHEWLLTGWRGRVLAAFSTWKADDDRSGLVE</sequence>
<dbReference type="PANTHER" id="PTHR31636">
    <property type="entry name" value="OSJNBA0084A10.13 PROTEIN-RELATED"/>
    <property type="match status" value="1"/>
</dbReference>
<dbReference type="PROSITE" id="PS50985">
    <property type="entry name" value="GRAS"/>
    <property type="match status" value="1"/>
</dbReference>
<proteinExistence type="inferred from homology"/>
<evidence type="ECO:0000256" key="3">
    <source>
        <dbReference type="PROSITE-ProRule" id="PRU01191"/>
    </source>
</evidence>
<protein>
    <submittedName>
        <fullName evidence="4">Uncharacterized protein</fullName>
    </submittedName>
</protein>
<dbReference type="OrthoDB" id="642817at2759"/>
<name>A0A811Q9B6_9POAL</name>
<organism evidence="4 5">
    <name type="scientific">Miscanthus lutarioriparius</name>
    <dbReference type="NCBI Taxonomy" id="422564"/>
    <lineage>
        <taxon>Eukaryota</taxon>
        <taxon>Viridiplantae</taxon>
        <taxon>Streptophyta</taxon>
        <taxon>Embryophyta</taxon>
        <taxon>Tracheophyta</taxon>
        <taxon>Spermatophyta</taxon>
        <taxon>Magnoliopsida</taxon>
        <taxon>Liliopsida</taxon>
        <taxon>Poales</taxon>
        <taxon>Poaceae</taxon>
        <taxon>PACMAD clade</taxon>
        <taxon>Panicoideae</taxon>
        <taxon>Andropogonodae</taxon>
        <taxon>Andropogoneae</taxon>
        <taxon>Saccharinae</taxon>
        <taxon>Miscanthus</taxon>
    </lineage>
</organism>
<gene>
    <name evidence="4" type="ORF">NCGR_LOCUS36225</name>
</gene>
<reference evidence="4" key="1">
    <citation type="submission" date="2020-10" db="EMBL/GenBank/DDBJ databases">
        <authorList>
            <person name="Han B."/>
            <person name="Lu T."/>
            <person name="Zhao Q."/>
            <person name="Huang X."/>
            <person name="Zhao Y."/>
        </authorList>
    </citation>
    <scope>NUCLEOTIDE SEQUENCE</scope>
</reference>
<comment type="caution">
    <text evidence="4">The sequence shown here is derived from an EMBL/GenBank/DDBJ whole genome shotgun (WGS) entry which is preliminary data.</text>
</comment>